<feature type="chain" id="PRO_5002681710" description="FAS1 domain-containing protein" evidence="3">
    <location>
        <begin position="32"/>
        <end position="1162"/>
    </location>
</feature>
<feature type="region of interest" description="Disordered" evidence="1">
    <location>
        <begin position="1104"/>
        <end position="1136"/>
    </location>
</feature>
<dbReference type="VEuPathDB" id="FungiDB:LELG_05464"/>
<dbReference type="EMBL" id="CH981533">
    <property type="protein sequence ID" value="EDK47283.1"/>
    <property type="molecule type" value="Genomic_DNA"/>
</dbReference>
<dbReference type="PROSITE" id="PS50213">
    <property type="entry name" value="FAS1"/>
    <property type="match status" value="1"/>
</dbReference>
<dbReference type="PANTHER" id="PTHR10900:SF77">
    <property type="entry name" value="FI19380P1"/>
    <property type="match status" value="1"/>
</dbReference>
<dbReference type="HOGENOM" id="CLU_008441_0_0_1"/>
<organism evidence="5 6">
    <name type="scientific">Lodderomyces elongisporus (strain ATCC 11503 / CBS 2605 / JCM 1781 / NBRC 1676 / NRRL YB-4239)</name>
    <name type="common">Yeast</name>
    <name type="synonym">Saccharomyces elongisporus</name>
    <dbReference type="NCBI Taxonomy" id="379508"/>
    <lineage>
        <taxon>Eukaryota</taxon>
        <taxon>Fungi</taxon>
        <taxon>Dikarya</taxon>
        <taxon>Ascomycota</taxon>
        <taxon>Saccharomycotina</taxon>
        <taxon>Pichiomycetes</taxon>
        <taxon>Debaryomycetaceae</taxon>
        <taxon>Candida/Lodderomyces clade</taxon>
        <taxon>Lodderomyces</taxon>
    </lineage>
</organism>
<dbReference type="KEGG" id="lel:PVL30_005004"/>
<evidence type="ECO:0000313" key="6">
    <source>
        <dbReference type="Proteomes" id="UP000001996"/>
    </source>
</evidence>
<dbReference type="InterPro" id="IPR036378">
    <property type="entry name" value="FAS1_dom_sf"/>
</dbReference>
<accession>A5E775</accession>
<dbReference type="Proteomes" id="UP000001996">
    <property type="component" value="Unassembled WGS sequence"/>
</dbReference>
<keyword evidence="6" id="KW-1185">Reference proteome</keyword>
<evidence type="ECO:0000256" key="2">
    <source>
        <dbReference type="SAM" id="Phobius"/>
    </source>
</evidence>
<dbReference type="InterPro" id="IPR050904">
    <property type="entry name" value="Adhesion/Biosynth-related"/>
</dbReference>
<reference evidence="5 6" key="1">
    <citation type="journal article" date="2009" name="Nature">
        <title>Evolution of pathogenicity and sexual reproduction in eight Candida genomes.</title>
        <authorList>
            <person name="Butler G."/>
            <person name="Rasmussen M.D."/>
            <person name="Lin M.F."/>
            <person name="Santos M.A."/>
            <person name="Sakthikumar S."/>
            <person name="Munro C.A."/>
            <person name="Rheinbay E."/>
            <person name="Grabherr M."/>
            <person name="Forche A."/>
            <person name="Reedy J.L."/>
            <person name="Agrafioti I."/>
            <person name="Arnaud M.B."/>
            <person name="Bates S."/>
            <person name="Brown A.J."/>
            <person name="Brunke S."/>
            <person name="Costanzo M.C."/>
            <person name="Fitzpatrick D.A."/>
            <person name="de Groot P.W."/>
            <person name="Harris D."/>
            <person name="Hoyer L.L."/>
            <person name="Hube B."/>
            <person name="Klis F.M."/>
            <person name="Kodira C."/>
            <person name="Lennard N."/>
            <person name="Logue M.E."/>
            <person name="Martin R."/>
            <person name="Neiman A.M."/>
            <person name="Nikolaou E."/>
            <person name="Quail M.A."/>
            <person name="Quinn J."/>
            <person name="Santos M.C."/>
            <person name="Schmitzberger F.F."/>
            <person name="Sherlock G."/>
            <person name="Shah P."/>
            <person name="Silverstein K.A."/>
            <person name="Skrzypek M.S."/>
            <person name="Soll D."/>
            <person name="Staggs R."/>
            <person name="Stansfield I."/>
            <person name="Stumpf M.P."/>
            <person name="Sudbery P.E."/>
            <person name="Srikantha T."/>
            <person name="Zeng Q."/>
            <person name="Berman J."/>
            <person name="Berriman M."/>
            <person name="Heitman J."/>
            <person name="Gow N.A."/>
            <person name="Lorenz M.C."/>
            <person name="Birren B.W."/>
            <person name="Kellis M."/>
            <person name="Cuomo C.A."/>
        </authorList>
    </citation>
    <scope>NUCLEOTIDE SEQUENCE [LARGE SCALE GENOMIC DNA]</scope>
    <source>
        <strain evidence="6">ATCC 11503 / BCRC 21390 / CBS 2605 / JCM 1781 / NBRC 1676 / NRRL YB-4239</strain>
    </source>
</reference>
<feature type="domain" description="FAS1" evidence="4">
    <location>
        <begin position="87"/>
        <end position="234"/>
    </location>
</feature>
<dbReference type="AlphaFoldDB" id="A5E775"/>
<dbReference type="PANTHER" id="PTHR10900">
    <property type="entry name" value="PERIOSTIN-RELATED"/>
    <property type="match status" value="1"/>
</dbReference>
<feature type="compositionally biased region" description="Basic residues" evidence="1">
    <location>
        <begin position="296"/>
        <end position="319"/>
    </location>
</feature>
<evidence type="ECO:0000313" key="5">
    <source>
        <dbReference type="EMBL" id="EDK47283.1"/>
    </source>
</evidence>
<dbReference type="Gene3D" id="2.30.180.10">
    <property type="entry name" value="FAS1 domain"/>
    <property type="match status" value="2"/>
</dbReference>
<name>A5E775_LODEL</name>
<feature type="compositionally biased region" description="Acidic residues" evidence="1">
    <location>
        <begin position="270"/>
        <end position="290"/>
    </location>
</feature>
<evidence type="ECO:0000259" key="4">
    <source>
        <dbReference type="PROSITE" id="PS50213"/>
    </source>
</evidence>
<dbReference type="GO" id="GO:0000329">
    <property type="term" value="C:fungal-type vacuole membrane"/>
    <property type="evidence" value="ECO:0007669"/>
    <property type="project" value="TreeGrafter"/>
</dbReference>
<evidence type="ECO:0000256" key="1">
    <source>
        <dbReference type="SAM" id="MobiDB-lite"/>
    </source>
</evidence>
<keyword evidence="3" id="KW-0732">Signal</keyword>
<dbReference type="InParanoid" id="A5E775"/>
<dbReference type="OrthoDB" id="286301at2759"/>
<dbReference type="SUPFAM" id="SSF82153">
    <property type="entry name" value="FAS1 domain"/>
    <property type="match status" value="2"/>
</dbReference>
<gene>
    <name evidence="5" type="ORF">LELG_05464</name>
</gene>
<evidence type="ECO:0000256" key="3">
    <source>
        <dbReference type="SAM" id="SignalP"/>
    </source>
</evidence>
<sequence length="1162" mass="129541">MQSHPPNSAFRLHLVTFLLLLLLYSPLASHAAAITRYTATTSQPTITIDTAGTDSTNLDVLTVSAAAATAVAAAATTTTSFEPEPVPTMMIDILSAQPQFSYFLRILQRHQMVPKLNLLRNVTLLAPVNLAFAGVKNNGENNDEELDFYLMGGASPDETLFRYVINQTLVLENMTEGEVVYDTLYNNGKANVSYPIIVRNTDNQGEWIVDESATIVEQDLYAKHQWSYVQAVDLLLPVKPSMCDVLLNGDISEVSLMSKIFDSLFDNDDDDDDDDDVSGDDIDVSGDDDYEASRGNKNKNEKRKKRKTRKGKKKKQKLKIPKTCEEFTRGVKTIILPTDQLLKDSLSALQLDYYLANSADESFVSTEDAVREIKQDTLNLLRHLMFVDYVAGVNGTLDKVISLAGKKQQFLLNEKQGDKKVGGKSSISVGGFPVSQTHVLANGILQIFDVRENDNEKNSTKTNSFSKALFFEKLKIPTVEMIARKALYAAHYSAFVSELEFRSLDYLIDGSSSNQTIFIDVDLRDDVDDDNEIFASSFSLKQEFLYHFIDGVMNFTNHDHILADTKLCVKKKIGGCYKIKISNTSEEDGKQMLRIGDGIEILLITDIANDSQIIIGNEELSPPVNLKHSLGDLMSTDAIPKLLEGINIDRQSCLKTLNYLSTFELYSLDDNGEGYTILLPCGESNNGVGLWNELGLILKYLENNPKLFKEITQGMFLEGTLYSDFAGKSSFRTIAKSGEHLIDVESEGIKNEINYLLIQNTGPRAVPLNSDVLFNQGVIHVINEFLLPESFRVPIWDLIETTIDPSFPQFSITKLLKHYPKIESSLTGKMPFSLLVPSAESLENFNITSSFTDLLEFLEFHLIPNEEVGKILECIHGDNSGSQVMGTDDNIIKTNLTNGGLTCRHQKGTDKILLNFRKLNNTTQGKGATTESYNKDQEVRLLSHGCTSLRLRDRDTKNISCVFLLDKPLNLEWFKDKHKGDNFLHVYLGIVSVGIGIILGLTLFAGVMLGLVLCVGRKDRDHRRNHKKGVGADDEIPRADSGFMSVLTEDDEEDNNDFLPYDRGYETDIDLLRLEQDALLPSHLKRKKKIRLINNGYGSIDKSVGDDSMNRRAGTRTRNTTAGVEDGDDDGGKTVQATLPRDIGNVRKTLNRDRNIPGVSQF</sequence>
<dbReference type="FunCoup" id="A5E775">
    <property type="interactions" value="15"/>
</dbReference>
<protein>
    <recommendedName>
        <fullName evidence="4">FAS1 domain-containing protein</fullName>
    </recommendedName>
</protein>
<keyword evidence="2" id="KW-1133">Transmembrane helix</keyword>
<dbReference type="GeneID" id="5230436"/>
<feature type="region of interest" description="Disordered" evidence="1">
    <location>
        <begin position="270"/>
        <end position="319"/>
    </location>
</feature>
<dbReference type="STRING" id="379508.A5E775"/>
<dbReference type="GO" id="GO:0016236">
    <property type="term" value="P:macroautophagy"/>
    <property type="evidence" value="ECO:0007669"/>
    <property type="project" value="TreeGrafter"/>
</dbReference>
<keyword evidence="2" id="KW-0812">Transmembrane</keyword>
<dbReference type="InterPro" id="IPR000782">
    <property type="entry name" value="FAS1_domain"/>
</dbReference>
<dbReference type="eggNOG" id="KOG1437">
    <property type="taxonomic scope" value="Eukaryota"/>
</dbReference>
<dbReference type="OMA" id="FCSSNKR"/>
<keyword evidence="2" id="KW-0472">Membrane</keyword>
<dbReference type="Pfam" id="PF02469">
    <property type="entry name" value="Fasciclin"/>
    <property type="match status" value="1"/>
</dbReference>
<feature type="signal peptide" evidence="3">
    <location>
        <begin position="1"/>
        <end position="31"/>
    </location>
</feature>
<proteinExistence type="predicted"/>
<feature type="transmembrane region" description="Helical" evidence="2">
    <location>
        <begin position="986"/>
        <end position="1015"/>
    </location>
</feature>